<keyword evidence="2" id="KW-1185">Reference proteome</keyword>
<proteinExistence type="predicted"/>
<reference evidence="3" key="1">
    <citation type="submission" date="2016-06" db="UniProtKB">
        <authorList>
            <consortium name="WormBaseParasite"/>
        </authorList>
    </citation>
    <scope>IDENTIFICATION</scope>
</reference>
<protein>
    <submittedName>
        <fullName evidence="1 3">Uncharacterized protein</fullName>
    </submittedName>
</protein>
<reference evidence="1 2" key="2">
    <citation type="submission" date="2018-11" db="EMBL/GenBank/DDBJ databases">
        <authorList>
            <consortium name="Pathogen Informatics"/>
        </authorList>
    </citation>
    <scope>NUCLEOTIDE SEQUENCE [LARGE SCALE GENOMIC DNA]</scope>
</reference>
<evidence type="ECO:0000313" key="2">
    <source>
        <dbReference type="Proteomes" id="UP000267606"/>
    </source>
</evidence>
<evidence type="ECO:0000313" key="1">
    <source>
        <dbReference type="EMBL" id="VDP22217.1"/>
    </source>
</evidence>
<dbReference type="AlphaFoldDB" id="A0A183I6Z1"/>
<name>A0A183I6Z1_9BILA</name>
<dbReference type="EMBL" id="UZAJ01042260">
    <property type="protein sequence ID" value="VDP22217.1"/>
    <property type="molecule type" value="Genomic_DNA"/>
</dbReference>
<evidence type="ECO:0000313" key="3">
    <source>
        <dbReference type="WBParaSite" id="OFLC_0001551401-mRNA-1"/>
    </source>
</evidence>
<gene>
    <name evidence="1" type="ORF">OFLC_LOCUS15503</name>
</gene>
<dbReference type="Proteomes" id="UP000267606">
    <property type="component" value="Unassembled WGS sequence"/>
</dbReference>
<dbReference type="WBParaSite" id="OFLC_0001551401-mRNA-1">
    <property type="protein sequence ID" value="OFLC_0001551401-mRNA-1"/>
    <property type="gene ID" value="OFLC_0001551401"/>
</dbReference>
<accession>A0A183I6Z1</accession>
<organism evidence="3">
    <name type="scientific">Onchocerca flexuosa</name>
    <dbReference type="NCBI Taxonomy" id="387005"/>
    <lineage>
        <taxon>Eukaryota</taxon>
        <taxon>Metazoa</taxon>
        <taxon>Ecdysozoa</taxon>
        <taxon>Nematoda</taxon>
        <taxon>Chromadorea</taxon>
        <taxon>Rhabditida</taxon>
        <taxon>Spirurina</taxon>
        <taxon>Spiruromorpha</taxon>
        <taxon>Filarioidea</taxon>
        <taxon>Onchocercidae</taxon>
        <taxon>Onchocerca</taxon>
    </lineage>
</organism>
<sequence>MNDSLEKAAFGRKHLRRRSSLFFKNAEIDNVITDDLSEVDCCNNSNEKRLEEQVVTAGRKQRRASMQITYEPPPLTLKPILMSAVQKTARRLTMKAKGWNKYKRVHFHSTPNVYDISPRSGKIPGVVKMPDSPPIIKESVISEVRFSFFFH</sequence>
<dbReference type="STRING" id="387005.A0A183I6Z1"/>